<accession>A0A7C5AME1</accession>
<dbReference type="Gene3D" id="2.40.360.20">
    <property type="match status" value="1"/>
</dbReference>
<gene>
    <name evidence="2" type="ORF">ENW48_05695</name>
</gene>
<name>A0A7C5AME1_9BACT</name>
<feature type="chain" id="PRO_5027744143" description="DUF3108 domain-containing protein" evidence="1">
    <location>
        <begin position="22"/>
        <end position="217"/>
    </location>
</feature>
<feature type="signal peptide" evidence="1">
    <location>
        <begin position="1"/>
        <end position="21"/>
    </location>
</feature>
<evidence type="ECO:0000256" key="1">
    <source>
        <dbReference type="SAM" id="SignalP"/>
    </source>
</evidence>
<evidence type="ECO:0008006" key="3">
    <source>
        <dbReference type="Google" id="ProtNLM"/>
    </source>
</evidence>
<dbReference type="AlphaFoldDB" id="A0A7C5AME1"/>
<sequence length="217" mass="24234">MRTILAVLSLILLGGAAPLKAASLETYLPLREGLTLEFRQKFLAPGEQKPRAEARAIRKNLAPTELRGQKVHPQVYIFYPPGPGQSQETTSFIASDDQGFYVLARKTSKDRELQFLPEKFYILKLPLMKGTSWKQRAEGNILHQVIQETGVQVTVPAGTFTDCLLVKRSVFASEGDQTPTSELWLWYAPHVGNVKVLTKVTDPKGELLQELVSFTPK</sequence>
<reference evidence="2" key="1">
    <citation type="journal article" date="2020" name="mSystems">
        <title>Genome- and Community-Level Interaction Insights into Carbon Utilization and Element Cycling Functions of Hydrothermarchaeota in Hydrothermal Sediment.</title>
        <authorList>
            <person name="Zhou Z."/>
            <person name="Liu Y."/>
            <person name="Xu W."/>
            <person name="Pan J."/>
            <person name="Luo Z.H."/>
            <person name="Li M."/>
        </authorList>
    </citation>
    <scope>NUCLEOTIDE SEQUENCE [LARGE SCALE GENOMIC DNA]</scope>
    <source>
        <strain evidence="2">SpSt-853</strain>
    </source>
</reference>
<comment type="caution">
    <text evidence="2">The sequence shown here is derived from an EMBL/GenBank/DDBJ whole genome shotgun (WGS) entry which is preliminary data.</text>
</comment>
<proteinExistence type="predicted"/>
<organism evidence="2">
    <name type="scientific">Desulfobacca acetoxidans</name>
    <dbReference type="NCBI Taxonomy" id="60893"/>
    <lineage>
        <taxon>Bacteria</taxon>
        <taxon>Pseudomonadati</taxon>
        <taxon>Thermodesulfobacteriota</taxon>
        <taxon>Desulfobaccia</taxon>
        <taxon>Desulfobaccales</taxon>
        <taxon>Desulfobaccaceae</taxon>
        <taxon>Desulfobacca</taxon>
    </lineage>
</organism>
<evidence type="ECO:0000313" key="2">
    <source>
        <dbReference type="EMBL" id="HGZ11692.1"/>
    </source>
</evidence>
<keyword evidence="1" id="KW-0732">Signal</keyword>
<dbReference type="EMBL" id="DTKJ01000041">
    <property type="protein sequence ID" value="HGZ11692.1"/>
    <property type="molecule type" value="Genomic_DNA"/>
</dbReference>
<protein>
    <recommendedName>
        <fullName evidence="3">DUF3108 domain-containing protein</fullName>
    </recommendedName>
</protein>